<dbReference type="InterPro" id="IPR002589">
    <property type="entry name" value="Macro_dom"/>
</dbReference>
<protein>
    <submittedName>
        <fullName evidence="2">Macro domain protein</fullName>
    </submittedName>
</protein>
<organism evidence="2 3">
    <name type="scientific">Peptostreptococcus stomatis DSM 17678</name>
    <dbReference type="NCBI Taxonomy" id="596315"/>
    <lineage>
        <taxon>Bacteria</taxon>
        <taxon>Bacillati</taxon>
        <taxon>Bacillota</taxon>
        <taxon>Clostridia</taxon>
        <taxon>Peptostreptococcales</taxon>
        <taxon>Peptostreptococcaceae</taxon>
        <taxon>Peptostreptococcus</taxon>
    </lineage>
</organism>
<dbReference type="InterPro" id="IPR043472">
    <property type="entry name" value="Macro_dom-like"/>
</dbReference>
<dbReference type="Proteomes" id="UP000003244">
    <property type="component" value="Unassembled WGS sequence"/>
</dbReference>
<dbReference type="STRING" id="596315.HMPREF0634_1246"/>
<dbReference type="PANTHER" id="PTHR11106:SF27">
    <property type="entry name" value="MACRO DOMAIN-CONTAINING PROTEIN"/>
    <property type="match status" value="1"/>
</dbReference>
<dbReference type="SMART" id="SM00506">
    <property type="entry name" value="A1pp"/>
    <property type="match status" value="1"/>
</dbReference>
<proteinExistence type="predicted"/>
<dbReference type="Gene3D" id="3.40.220.10">
    <property type="entry name" value="Leucine Aminopeptidase, subunit E, domain 1"/>
    <property type="match status" value="1"/>
</dbReference>
<dbReference type="CDD" id="cd02908">
    <property type="entry name" value="Macro_OAADPr_deacetylase"/>
    <property type="match status" value="1"/>
</dbReference>
<evidence type="ECO:0000313" key="2">
    <source>
        <dbReference type="EMBL" id="EFM64955.1"/>
    </source>
</evidence>
<keyword evidence="3" id="KW-1185">Reference proteome</keyword>
<comment type="caution">
    <text evidence="2">The sequence shown here is derived from an EMBL/GenBank/DDBJ whole genome shotgun (WGS) entry which is preliminary data.</text>
</comment>
<dbReference type="PANTHER" id="PTHR11106">
    <property type="entry name" value="GANGLIOSIDE INDUCED DIFFERENTIATION ASSOCIATED PROTEIN 2-RELATED"/>
    <property type="match status" value="1"/>
</dbReference>
<dbReference type="PROSITE" id="PS51154">
    <property type="entry name" value="MACRO"/>
    <property type="match status" value="1"/>
</dbReference>
<dbReference type="AlphaFoldDB" id="E0E2B6"/>
<evidence type="ECO:0000259" key="1">
    <source>
        <dbReference type="PROSITE" id="PS51154"/>
    </source>
</evidence>
<feature type="domain" description="Macro" evidence="1">
    <location>
        <begin position="99"/>
        <end position="293"/>
    </location>
</feature>
<dbReference type="Pfam" id="PF01661">
    <property type="entry name" value="Macro"/>
    <property type="match status" value="1"/>
</dbReference>
<dbReference type="EMBL" id="ADGQ01000035">
    <property type="protein sequence ID" value="EFM64955.1"/>
    <property type="molecule type" value="Genomic_DNA"/>
</dbReference>
<evidence type="ECO:0000313" key="3">
    <source>
        <dbReference type="Proteomes" id="UP000003244"/>
    </source>
</evidence>
<dbReference type="SUPFAM" id="SSF52949">
    <property type="entry name" value="Macro domain-like"/>
    <property type="match status" value="1"/>
</dbReference>
<reference evidence="2 3" key="1">
    <citation type="submission" date="2010-08" db="EMBL/GenBank/DDBJ databases">
        <authorList>
            <person name="Harkins D.M."/>
            <person name="Madupu R."/>
            <person name="Durkin A.S."/>
            <person name="Torralba M."/>
            <person name="Methe B."/>
            <person name="Sutton G.G."/>
            <person name="Nelson K.E."/>
        </authorList>
    </citation>
    <scope>NUCLEOTIDE SEQUENCE [LARGE SCALE GENOMIC DNA]</scope>
    <source>
        <strain evidence="2 3">DSM 17678</strain>
    </source>
</reference>
<gene>
    <name evidence="2" type="ORF">HMPREF0634_1246</name>
</gene>
<dbReference type="NCBIfam" id="NF003163">
    <property type="entry name" value="PRK04143.1"/>
    <property type="match status" value="1"/>
</dbReference>
<name>E0E2B6_9FIRM</name>
<accession>E0E2B6</accession>
<dbReference type="eggNOG" id="COG2110">
    <property type="taxonomic scope" value="Bacteria"/>
</dbReference>
<sequence>MQLKDKIRIIENHKRMNKDMLEGNYMDKLRTQEERLNYLLEEFKADSDNYKEIAIPDSVGEKQALLRSLMNIRMPKKMSDQVIRIQDDYLTGRAQEKGIVRLADIPVAKDNLSIWQGDITRLEVDAIVNAANSMMLGCFLPMHTCIDNQIHTFAGIQLRQECNEKMDQLRARYGPDYEQATAIPMLTDAYNLPARKVIHIVGPIVANKLTLESEKNLEDCYTNTLDMCLENGLKSVAFSCISTGVFHFPNKRAAEIAVNTVGKWSLKHPNSMDRIIFNVFKDEDKKYYEELLR</sequence>